<dbReference type="Pfam" id="PF02137">
    <property type="entry name" value="A_deamin"/>
    <property type="match status" value="2"/>
</dbReference>
<keyword evidence="4" id="KW-1185">Reference proteome</keyword>
<evidence type="ECO:0000256" key="1">
    <source>
        <dbReference type="SAM" id="MobiDB-lite"/>
    </source>
</evidence>
<dbReference type="InterPro" id="IPR002466">
    <property type="entry name" value="A_deamin"/>
</dbReference>
<dbReference type="PANTHER" id="PTHR10910:SF62">
    <property type="entry name" value="AT07585P-RELATED"/>
    <property type="match status" value="1"/>
</dbReference>
<dbReference type="GO" id="GO:0005737">
    <property type="term" value="C:cytoplasm"/>
    <property type="evidence" value="ECO:0007669"/>
    <property type="project" value="TreeGrafter"/>
</dbReference>
<feature type="domain" description="A to I editase" evidence="2">
    <location>
        <begin position="64"/>
        <end position="381"/>
    </location>
</feature>
<dbReference type="STRING" id="106004.A0A1Y2FZP3"/>
<dbReference type="GO" id="GO:0003726">
    <property type="term" value="F:double-stranded RNA adenosine deaminase activity"/>
    <property type="evidence" value="ECO:0007669"/>
    <property type="project" value="TreeGrafter"/>
</dbReference>
<dbReference type="EMBL" id="MCGR01000012">
    <property type="protein sequence ID" value="ORY88095.1"/>
    <property type="molecule type" value="Genomic_DNA"/>
</dbReference>
<dbReference type="PANTHER" id="PTHR10910">
    <property type="entry name" value="EUKARYOTE SPECIFIC DSRNA BINDING PROTEIN"/>
    <property type="match status" value="1"/>
</dbReference>
<dbReference type="OrthoDB" id="10268011at2759"/>
<dbReference type="Proteomes" id="UP000193467">
    <property type="component" value="Unassembled WGS sequence"/>
</dbReference>
<dbReference type="GO" id="GO:0008251">
    <property type="term" value="F:tRNA-specific adenosine deaminase activity"/>
    <property type="evidence" value="ECO:0007669"/>
    <property type="project" value="TreeGrafter"/>
</dbReference>
<reference evidence="3 4" key="1">
    <citation type="submission" date="2016-07" db="EMBL/GenBank/DDBJ databases">
        <title>Pervasive Adenine N6-methylation of Active Genes in Fungi.</title>
        <authorList>
            <consortium name="DOE Joint Genome Institute"/>
            <person name="Mondo S.J."/>
            <person name="Dannebaum R.O."/>
            <person name="Kuo R.C."/>
            <person name="Labutti K."/>
            <person name="Haridas S."/>
            <person name="Kuo A."/>
            <person name="Salamov A."/>
            <person name="Ahrendt S.R."/>
            <person name="Lipzen A."/>
            <person name="Sullivan W."/>
            <person name="Andreopoulos W.B."/>
            <person name="Clum A."/>
            <person name="Lindquist E."/>
            <person name="Daum C."/>
            <person name="Ramamoorthy G.K."/>
            <person name="Gryganskyi A."/>
            <person name="Culley D."/>
            <person name="Magnuson J.K."/>
            <person name="James T.Y."/>
            <person name="O'Malley M.A."/>
            <person name="Stajich J.E."/>
            <person name="Spatafora J.W."/>
            <person name="Visel A."/>
            <person name="Grigoriev I.V."/>
        </authorList>
    </citation>
    <scope>NUCLEOTIDE SEQUENCE [LARGE SCALE GENOMIC DNA]</scope>
    <source>
        <strain evidence="3 4">62-1032</strain>
    </source>
</reference>
<evidence type="ECO:0000313" key="3">
    <source>
        <dbReference type="EMBL" id="ORY88095.1"/>
    </source>
</evidence>
<organism evidence="3 4">
    <name type="scientific">Leucosporidium creatinivorum</name>
    <dbReference type="NCBI Taxonomy" id="106004"/>
    <lineage>
        <taxon>Eukaryota</taxon>
        <taxon>Fungi</taxon>
        <taxon>Dikarya</taxon>
        <taxon>Basidiomycota</taxon>
        <taxon>Pucciniomycotina</taxon>
        <taxon>Microbotryomycetes</taxon>
        <taxon>Leucosporidiales</taxon>
        <taxon>Leucosporidium</taxon>
    </lineage>
</organism>
<evidence type="ECO:0000313" key="4">
    <source>
        <dbReference type="Proteomes" id="UP000193467"/>
    </source>
</evidence>
<protein>
    <submittedName>
        <fullName evidence="3">Domain-domain-containing protein</fullName>
    </submittedName>
</protein>
<accession>A0A1Y2FZP3</accession>
<dbReference type="PROSITE" id="PS50141">
    <property type="entry name" value="A_DEAMIN_EDITASE"/>
    <property type="match status" value="1"/>
</dbReference>
<feature type="region of interest" description="Disordered" evidence="1">
    <location>
        <begin position="186"/>
        <end position="205"/>
    </location>
</feature>
<dbReference type="GO" id="GO:0006382">
    <property type="term" value="P:adenosine to inosine editing"/>
    <property type="evidence" value="ECO:0007669"/>
    <property type="project" value="TreeGrafter"/>
</dbReference>
<dbReference type="InParanoid" id="A0A1Y2FZP3"/>
<evidence type="ECO:0000259" key="2">
    <source>
        <dbReference type="PROSITE" id="PS50141"/>
    </source>
</evidence>
<dbReference type="FunCoup" id="A0A1Y2FZP3">
    <property type="interactions" value="407"/>
</dbReference>
<dbReference type="GO" id="GO:0005730">
    <property type="term" value="C:nucleolus"/>
    <property type="evidence" value="ECO:0007669"/>
    <property type="project" value="TreeGrafter"/>
</dbReference>
<name>A0A1Y2FZP3_9BASI</name>
<gene>
    <name evidence="3" type="ORF">BCR35DRAFT_330305</name>
</gene>
<proteinExistence type="predicted"/>
<dbReference type="AlphaFoldDB" id="A0A1Y2FZP3"/>
<sequence>MDPLSLPRELTDLIASTILSSYTALPPKGKPKSRSNGAPEWTVLAGFCCFQDLDRAGWNVECIALGTGLKVLPHAKLPPHGDVLHDSHAEVIARRGLILWLYDELQNALKDQPSRLRRTEGGWKLRDGLKLGMYVSTLPCGDASTYSLSLVAPPSPTLRPSTSTSTPVEQLASSLLAASLGMQVSRSPLPPTLDSSTPTPNLPSSTEGALLAALGVERIGIEALVVGGVPMEQRHRVGEEVIRAVCGRLGEWEWKGERARTPAVAFTDLTFDSARDAVAEREAVDEAEVMSCPETISFVASQGVEVLVNGIRQGAKTKRKLGEALGDKSRSRICKLALFARYEALLASLPNYIDPPRSHRGPSSATYNEAKRTATDYQLAKRAVRGVEGPLHGWLISGARWEGFEVDGRLREESAELGAARVDAQGGSAGAEYEE</sequence>
<feature type="compositionally biased region" description="Low complexity" evidence="1">
    <location>
        <begin position="192"/>
        <end position="205"/>
    </location>
</feature>
<dbReference type="SMART" id="SM00552">
    <property type="entry name" value="ADEAMc"/>
    <property type="match status" value="1"/>
</dbReference>
<comment type="caution">
    <text evidence="3">The sequence shown here is derived from an EMBL/GenBank/DDBJ whole genome shotgun (WGS) entry which is preliminary data.</text>
</comment>
<dbReference type="GO" id="GO:0006396">
    <property type="term" value="P:RNA processing"/>
    <property type="evidence" value="ECO:0007669"/>
    <property type="project" value="InterPro"/>
</dbReference>
<dbReference type="GO" id="GO:0003725">
    <property type="term" value="F:double-stranded RNA binding"/>
    <property type="evidence" value="ECO:0007669"/>
    <property type="project" value="TreeGrafter"/>
</dbReference>